<accession>A0A0F9FWL2</accession>
<name>A0A0F9FWL2_9ZZZZ</name>
<dbReference type="EMBL" id="LAZR01019934">
    <property type="protein sequence ID" value="KKL90728.1"/>
    <property type="molecule type" value="Genomic_DNA"/>
</dbReference>
<organism evidence="3">
    <name type="scientific">marine sediment metagenome</name>
    <dbReference type="NCBI Taxonomy" id="412755"/>
    <lineage>
        <taxon>unclassified sequences</taxon>
        <taxon>metagenomes</taxon>
        <taxon>ecological metagenomes</taxon>
    </lineage>
</organism>
<proteinExistence type="predicted"/>
<dbReference type="Pfam" id="PF12172">
    <property type="entry name" value="zf-ChsH2"/>
    <property type="match status" value="1"/>
</dbReference>
<evidence type="ECO:0000259" key="2">
    <source>
        <dbReference type="Pfam" id="PF12172"/>
    </source>
</evidence>
<protein>
    <recommendedName>
        <fullName evidence="4">DUF35 domain-containing protein</fullName>
    </recommendedName>
</protein>
<dbReference type="Gene3D" id="2.40.50.140">
    <property type="entry name" value="Nucleic acid-binding proteins"/>
    <property type="match status" value="1"/>
</dbReference>
<dbReference type="Gene3D" id="6.10.30.10">
    <property type="match status" value="1"/>
</dbReference>
<dbReference type="PANTHER" id="PTHR34075:SF4">
    <property type="entry name" value="DUF35 DOMAIN-CONTAINING PROTEIN"/>
    <property type="match status" value="1"/>
</dbReference>
<dbReference type="SUPFAM" id="SSF50249">
    <property type="entry name" value="Nucleic acid-binding proteins"/>
    <property type="match status" value="1"/>
</dbReference>
<dbReference type="Pfam" id="PF01796">
    <property type="entry name" value="OB_ChsH2_C"/>
    <property type="match status" value="1"/>
</dbReference>
<evidence type="ECO:0000313" key="3">
    <source>
        <dbReference type="EMBL" id="KKL90728.1"/>
    </source>
</evidence>
<dbReference type="InterPro" id="IPR002878">
    <property type="entry name" value="ChsH2_C"/>
</dbReference>
<sequence>MTERTLPGTPLSDEAMQQGKVLTLNWPASLRYEWDTGVAIGRFLRELKNGRIIGRSCHRCQRVLVPPRMFCERCFRPTDAWQFVQDSGSVNTYSVSYLRWDASRVEEPILVAVIEIDGSSQGGLLHYLGDVRPEEIRIGMKVKAVWKPAEEREGSILDIRHFRPFDSAQDGPA</sequence>
<gene>
    <name evidence="3" type="ORF">LCGC14_1901810</name>
</gene>
<dbReference type="AlphaFoldDB" id="A0A0F9FWL2"/>
<reference evidence="3" key="1">
    <citation type="journal article" date="2015" name="Nature">
        <title>Complex archaea that bridge the gap between prokaryotes and eukaryotes.</title>
        <authorList>
            <person name="Spang A."/>
            <person name="Saw J.H."/>
            <person name="Jorgensen S.L."/>
            <person name="Zaremba-Niedzwiedzka K."/>
            <person name="Martijn J."/>
            <person name="Lind A.E."/>
            <person name="van Eijk R."/>
            <person name="Schleper C."/>
            <person name="Guy L."/>
            <person name="Ettema T.J."/>
        </authorList>
    </citation>
    <scope>NUCLEOTIDE SEQUENCE</scope>
</reference>
<evidence type="ECO:0000259" key="1">
    <source>
        <dbReference type="Pfam" id="PF01796"/>
    </source>
</evidence>
<dbReference type="PANTHER" id="PTHR34075">
    <property type="entry name" value="BLR3430 PROTEIN"/>
    <property type="match status" value="1"/>
</dbReference>
<feature type="domain" description="ChsH2 rubredoxin-like zinc ribbon" evidence="2">
    <location>
        <begin position="47"/>
        <end position="77"/>
    </location>
</feature>
<dbReference type="InterPro" id="IPR052513">
    <property type="entry name" value="Thioester_dehydratase-like"/>
</dbReference>
<dbReference type="InterPro" id="IPR012340">
    <property type="entry name" value="NA-bd_OB-fold"/>
</dbReference>
<evidence type="ECO:0008006" key="4">
    <source>
        <dbReference type="Google" id="ProtNLM"/>
    </source>
</evidence>
<comment type="caution">
    <text evidence="3">The sequence shown here is derived from an EMBL/GenBank/DDBJ whole genome shotgun (WGS) entry which is preliminary data.</text>
</comment>
<feature type="domain" description="ChsH2 C-terminal OB-fold" evidence="1">
    <location>
        <begin position="81"/>
        <end position="147"/>
    </location>
</feature>
<dbReference type="InterPro" id="IPR022002">
    <property type="entry name" value="ChsH2_Znr"/>
</dbReference>